<dbReference type="AlphaFoldDB" id="A0A0F9SER9"/>
<comment type="caution">
    <text evidence="2">The sequence shown here is derived from an EMBL/GenBank/DDBJ whole genome shotgun (WGS) entry which is preliminary data.</text>
</comment>
<keyword evidence="1" id="KW-0472">Membrane</keyword>
<keyword evidence="1" id="KW-1133">Transmembrane helix</keyword>
<sequence length="206" mass="23160">MHTEKFRGTIVAGIGWSFTKIILGFVIPLIGLLFTTESSDLMIIILDSISQNFELILQISLTILMSTIVKSGKISRITLSISLHTFSEVASEYALQFFQSVLPEEEILSNLISLISQMAASVIVLLITVVIYKLISLKKTAMEKLKEVFIKEISTNQIISLFADAKRKMTNAINKLEPEQKNWLKELLNKMDIPEPTQKNEVGEDN</sequence>
<feature type="transmembrane region" description="Helical" evidence="1">
    <location>
        <begin position="107"/>
        <end position="135"/>
    </location>
</feature>
<organism evidence="2">
    <name type="scientific">marine sediment metagenome</name>
    <dbReference type="NCBI Taxonomy" id="412755"/>
    <lineage>
        <taxon>unclassified sequences</taxon>
        <taxon>metagenomes</taxon>
        <taxon>ecological metagenomes</taxon>
    </lineage>
</organism>
<reference evidence="2" key="1">
    <citation type="journal article" date="2015" name="Nature">
        <title>Complex archaea that bridge the gap between prokaryotes and eukaryotes.</title>
        <authorList>
            <person name="Spang A."/>
            <person name="Saw J.H."/>
            <person name="Jorgensen S.L."/>
            <person name="Zaremba-Niedzwiedzka K."/>
            <person name="Martijn J."/>
            <person name="Lind A.E."/>
            <person name="van Eijk R."/>
            <person name="Schleper C."/>
            <person name="Guy L."/>
            <person name="Ettema T.J."/>
        </authorList>
    </citation>
    <scope>NUCLEOTIDE SEQUENCE</scope>
</reference>
<accession>A0A0F9SER9</accession>
<gene>
    <name evidence="2" type="ORF">LCGC14_0860070</name>
</gene>
<dbReference type="EMBL" id="LAZR01002607">
    <property type="protein sequence ID" value="KKN27883.1"/>
    <property type="molecule type" value="Genomic_DNA"/>
</dbReference>
<name>A0A0F9SER9_9ZZZZ</name>
<protein>
    <submittedName>
        <fullName evidence="2">Uncharacterized protein</fullName>
    </submittedName>
</protein>
<keyword evidence="1" id="KW-0812">Transmembrane</keyword>
<feature type="transmembrane region" description="Helical" evidence="1">
    <location>
        <begin position="12"/>
        <end position="35"/>
    </location>
</feature>
<proteinExistence type="predicted"/>
<evidence type="ECO:0000313" key="2">
    <source>
        <dbReference type="EMBL" id="KKN27883.1"/>
    </source>
</evidence>
<evidence type="ECO:0000256" key="1">
    <source>
        <dbReference type="SAM" id="Phobius"/>
    </source>
</evidence>